<dbReference type="SMART" id="SM00119">
    <property type="entry name" value="HECTc"/>
    <property type="match status" value="1"/>
</dbReference>
<feature type="compositionally biased region" description="Low complexity" evidence="7">
    <location>
        <begin position="944"/>
        <end position="955"/>
    </location>
</feature>
<feature type="compositionally biased region" description="Low complexity" evidence="7">
    <location>
        <begin position="1031"/>
        <end position="1044"/>
    </location>
</feature>
<dbReference type="Pfam" id="PF25579">
    <property type="entry name" value="TPR_TRIP12_N"/>
    <property type="match status" value="1"/>
</dbReference>
<feature type="compositionally biased region" description="Low complexity" evidence="7">
    <location>
        <begin position="1571"/>
        <end position="1607"/>
    </location>
</feature>
<dbReference type="InterPro" id="IPR011989">
    <property type="entry name" value="ARM-like"/>
</dbReference>
<feature type="compositionally biased region" description="Basic and acidic residues" evidence="7">
    <location>
        <begin position="1480"/>
        <end position="1490"/>
    </location>
</feature>
<evidence type="ECO:0000256" key="1">
    <source>
        <dbReference type="ARBA" id="ARBA00000885"/>
    </source>
</evidence>
<dbReference type="PANTHER" id="PTHR45670:SF1">
    <property type="entry name" value="E3 UBIQUITIN-PROTEIN LIGASE HECTD1"/>
    <property type="match status" value="1"/>
</dbReference>
<organism evidence="9 10">
    <name type="scientific">Edaphochlamys debaryana</name>
    <dbReference type="NCBI Taxonomy" id="47281"/>
    <lineage>
        <taxon>Eukaryota</taxon>
        <taxon>Viridiplantae</taxon>
        <taxon>Chlorophyta</taxon>
        <taxon>core chlorophytes</taxon>
        <taxon>Chlorophyceae</taxon>
        <taxon>CS clade</taxon>
        <taxon>Chlamydomonadales</taxon>
        <taxon>Chlamydomonadales incertae sedis</taxon>
        <taxon>Edaphochlamys</taxon>
    </lineage>
</organism>
<dbReference type="Gene3D" id="1.25.10.10">
    <property type="entry name" value="Leucine-rich Repeat Variant"/>
    <property type="match status" value="1"/>
</dbReference>
<dbReference type="GO" id="GO:0043161">
    <property type="term" value="P:proteasome-mediated ubiquitin-dependent protein catabolic process"/>
    <property type="evidence" value="ECO:0007669"/>
    <property type="project" value="TreeGrafter"/>
</dbReference>
<evidence type="ECO:0000256" key="4">
    <source>
        <dbReference type="ARBA" id="ARBA00022679"/>
    </source>
</evidence>
<accession>A0A835Y096</accession>
<protein>
    <recommendedName>
        <fullName evidence="3">HECT-type E3 ubiquitin transferase</fullName>
        <ecNumber evidence="3">2.3.2.26</ecNumber>
    </recommendedName>
</protein>
<sequence length="1987" mass="199001">MFGRGGSSALQGLLRKLGAGFEDMMPMGGMSGSRMKAIMQGLRSMDDEGAQLSALSELNELLSISTEDNLAAFPIESMVPLLIQLLNAEHNPDVMLLAARALTFLADVLPQSCGAIVRHGAVPAFCARLLTIEYIDLAEQSLQALEKLSHDHSPSLLQNGGLMAVLSYLDFFPTGVQRTATATAANICRSLTASPGAASSSVAQAAVKEAIPMLTGLLHYSDAKVVDNACVALSYIAEASAGQPALLEALTSGGLVGQALQLIGLSDTGAMTSQLSLSTYYGLLKLLSTAAAASAAGATTLLGAGALATCRTLLATSPLLMTAPGGGGGGGGTLLRTPDQLNEVLGLLTELMPAVQDSQSLVTSGAAVRLPGQAPAPAPASASPTASPGARGGNGGNGGGSTSSASASAARGVELQAYLAAHPQLTQQLCGELLPLVLSAYSATVLSEVRARAIRVLLQLLTACPAAQLREALKDLPLASFLATLLAGRDAATAAAAVHCCEVLMAQLPDVFKHVFLKEGVAHAIEQLAASAPPAAAGGGAAAASTGGGGGSSPPPPPRGAAAPPAEEQRRVTRSSSAVTREDRTAATAAAASAAAAAAATASAAAALAAAAARPPPSSPGGTSLRSALAARAMAFKSAHYGSGCGAPETEGLLQVRSLLKRLPSEPTAALSELLLLLGAPSANAGAGVAGAQGGAGPASVSVFELLNSGAVKALHDFLTGADLPSASGPSAGASPSGEDRATAVLRRVAALTRAGLTPNPAAACSPPLVGLVRKLQAALSNVETLPVHYGRTAPPPPGGGYRSYGGGYGSYGGYGGRSGSAGSAGAPGSLSSGLSMLTHPFKLRLCRHSADSSLRDYSSNIVLIEPLATMSAIEDFLYPRVYRAASAGAAAQPAAAQAAPAAAAAENQAAGAAAGASAGAAAAAAAAAAAVAAGGRKSGAGTGAAAAAAPPARSHPIPVDDGATNRRVTRAQAAQAARAAAEAEEASRRLAGAVRVPTRAGNRRAAGAAAGADDGPAAAAAAAARDHPMPDAGDAEAAAAEAAGGAGRRRTRGRHGDLALAMGVGMDEDDGEESGEGEDAEMEDAEGGRGEGEAEGEAMFDDDDEDFDEEAMDGDEGDGEMGTMHVHDLHMDAAGAAAGAAPAAAAAPGAAAAAAAAAAGARPATAWGARPAAAQGAADGAAAGAAAAGGGGAGAAAAARSAAHQAPPAKMVFCLGDERGSAGLTSATTVFQAIQQLQNQAAAAAGGADDDEGDDEGGAGAAARRGRRLWEEVHTLYYRPTGPGEDPSAAGEGSACRGGAAAPAGPAGPGAASGSGSGSALGRWASTPLRELLTPRVASDLPGATPACREVLALLALLESTNRLGARACAELAAQGAGGPEEAGAGPLESVRHVGRDEFVSAKMSSKLGQQLKDVLSICGGAMPPWCSALAAPCRFLFPFDVRKRYFHATAFGLGRALAHMQAAHAAEAGSGPGAGHGGGDRDGRELRVGRLQRQKVRVSRKRILESAAKVMELYAKSRAVLELEYFNEVGTGLGPTLEFYTLLSHELQRRELGMWRHEERDDTQPPAAPTTATAATDGAVASPQAGTPPAAASPAGAGAKPRSSPNPNRMETDGAPAPAAAPAAAPRAANATVGVSVPSRRDEAAHHDECEYVNAPWGLFPRPLPPAARSSPAGQRLLEHFRLLGRTLGKALQDSRLLDLPLSHVFYALALGTPLDLWDIARFDPGLGATLERLQGALAAHRAAGGAGPLQVDGVALEDLCITFVLPGQPEYELCPGGADTVVSTPEQLEAYVRGVVEATLGEGVAVQMGAFREGFNEVFALSSLSVFHEDELEVLLCGSGERWTLQLLSEAIKFDHGYTQNSQPVRFLLEILSELDAADQRAFLRFVTGCPRLPPGGLTALQPRLTVVRKHPSGGDGPSNGPTPVGSFQEAGAMAGAMCAADADLPSVMTCANYIKLPPYSSKSVMAARLMYAIREGQGSFDLS</sequence>
<keyword evidence="10" id="KW-1185">Reference proteome</keyword>
<feature type="compositionally biased region" description="Acidic residues" evidence="7">
    <location>
        <begin position="1249"/>
        <end position="1258"/>
    </location>
</feature>
<feature type="region of interest" description="Disordered" evidence="7">
    <location>
        <begin position="1243"/>
        <end position="1266"/>
    </location>
</feature>
<evidence type="ECO:0000256" key="6">
    <source>
        <dbReference type="PROSITE-ProRule" id="PRU00104"/>
    </source>
</evidence>
<evidence type="ECO:0000256" key="7">
    <source>
        <dbReference type="SAM" id="MobiDB-lite"/>
    </source>
</evidence>
<feature type="compositionally biased region" description="Low complexity" evidence="7">
    <location>
        <begin position="1294"/>
        <end position="1307"/>
    </location>
</feature>
<name>A0A835Y096_9CHLO</name>
<dbReference type="GO" id="GO:0000209">
    <property type="term" value="P:protein polyubiquitination"/>
    <property type="evidence" value="ECO:0007669"/>
    <property type="project" value="TreeGrafter"/>
</dbReference>
<dbReference type="Proteomes" id="UP000612055">
    <property type="component" value="Unassembled WGS sequence"/>
</dbReference>
<dbReference type="SUPFAM" id="SSF56204">
    <property type="entry name" value="Hect, E3 ligase catalytic domain"/>
    <property type="match status" value="1"/>
</dbReference>
<feature type="compositionally biased region" description="Acidic residues" evidence="7">
    <location>
        <begin position="1094"/>
        <end position="1118"/>
    </location>
</feature>
<comment type="similarity">
    <text evidence="2">Belongs to the UPL family. K-HECT subfamily.</text>
</comment>
<dbReference type="OrthoDB" id="423283at2759"/>
<evidence type="ECO:0000256" key="5">
    <source>
        <dbReference type="ARBA" id="ARBA00022786"/>
    </source>
</evidence>
<feature type="region of interest" description="Disordered" evidence="7">
    <location>
        <begin position="372"/>
        <end position="406"/>
    </location>
</feature>
<dbReference type="InterPro" id="IPR057948">
    <property type="entry name" value="TPR_TRIP12_N"/>
</dbReference>
<feature type="compositionally biased region" description="Low complexity" evidence="7">
    <location>
        <begin position="995"/>
        <end position="1024"/>
    </location>
</feature>
<dbReference type="EMBL" id="JAEHOE010000064">
    <property type="protein sequence ID" value="KAG2490175.1"/>
    <property type="molecule type" value="Genomic_DNA"/>
</dbReference>
<comment type="catalytic activity">
    <reaction evidence="1">
        <text>S-ubiquitinyl-[E2 ubiquitin-conjugating enzyme]-L-cysteine + [acceptor protein]-L-lysine = [E2 ubiquitin-conjugating enzyme]-L-cysteine + N(6)-ubiquitinyl-[acceptor protein]-L-lysine.</text>
        <dbReference type="EC" id="2.3.2.26"/>
    </reaction>
</comment>
<dbReference type="Gene3D" id="3.90.1750.10">
    <property type="entry name" value="Hect, E3 ligase catalytic domains"/>
    <property type="match status" value="1"/>
</dbReference>
<evidence type="ECO:0000313" key="10">
    <source>
        <dbReference type="Proteomes" id="UP000612055"/>
    </source>
</evidence>
<feature type="active site" description="Glycyl thioester intermediate" evidence="6">
    <location>
        <position position="1954"/>
    </location>
</feature>
<feature type="compositionally biased region" description="Gly residues" evidence="7">
    <location>
        <begin position="539"/>
        <end position="552"/>
    </location>
</feature>
<dbReference type="InterPro" id="IPR000569">
    <property type="entry name" value="HECT_dom"/>
</dbReference>
<dbReference type="InterPro" id="IPR000225">
    <property type="entry name" value="Armadillo"/>
</dbReference>
<keyword evidence="4" id="KW-0808">Transferase</keyword>
<dbReference type="Pfam" id="PF00632">
    <property type="entry name" value="HECT"/>
    <property type="match status" value="1"/>
</dbReference>
<dbReference type="InterPro" id="IPR035983">
    <property type="entry name" value="Hect_E3_ubiquitin_ligase"/>
</dbReference>
<comment type="caution">
    <text evidence="9">The sequence shown here is derived from an EMBL/GenBank/DDBJ whole genome shotgun (WGS) entry which is preliminary data.</text>
</comment>
<proteinExistence type="inferred from homology"/>
<evidence type="ECO:0000313" key="9">
    <source>
        <dbReference type="EMBL" id="KAG2490175.1"/>
    </source>
</evidence>
<reference evidence="9" key="1">
    <citation type="journal article" date="2020" name="bioRxiv">
        <title>Comparative genomics of Chlamydomonas.</title>
        <authorList>
            <person name="Craig R.J."/>
            <person name="Hasan A.R."/>
            <person name="Ness R.W."/>
            <person name="Keightley P.D."/>
        </authorList>
    </citation>
    <scope>NUCLEOTIDE SEQUENCE</scope>
    <source>
        <strain evidence="9">CCAP 11/70</strain>
    </source>
</reference>
<gene>
    <name evidence="9" type="ORF">HYH03_011304</name>
</gene>
<dbReference type="InterPro" id="IPR016024">
    <property type="entry name" value="ARM-type_fold"/>
</dbReference>
<dbReference type="SMART" id="SM00185">
    <property type="entry name" value="ARM"/>
    <property type="match status" value="3"/>
</dbReference>
<feature type="region of interest" description="Disordered" evidence="7">
    <location>
        <begin position="1469"/>
        <end position="1492"/>
    </location>
</feature>
<feature type="region of interest" description="Disordered" evidence="7">
    <location>
        <begin position="995"/>
        <end position="1118"/>
    </location>
</feature>
<feature type="region of interest" description="Disordered" evidence="7">
    <location>
        <begin position="941"/>
        <end position="963"/>
    </location>
</feature>
<evidence type="ECO:0000259" key="8">
    <source>
        <dbReference type="PROSITE" id="PS50237"/>
    </source>
</evidence>
<keyword evidence="5 6" id="KW-0833">Ubl conjugation pathway</keyword>
<evidence type="ECO:0000256" key="3">
    <source>
        <dbReference type="ARBA" id="ARBA00012485"/>
    </source>
</evidence>
<dbReference type="CDD" id="cd00078">
    <property type="entry name" value="HECTc"/>
    <property type="match status" value="1"/>
</dbReference>
<dbReference type="SUPFAM" id="SSF48371">
    <property type="entry name" value="ARM repeat"/>
    <property type="match status" value="1"/>
</dbReference>
<feature type="compositionally biased region" description="Gly residues" evidence="7">
    <location>
        <begin position="1308"/>
        <end position="1320"/>
    </location>
</feature>
<dbReference type="PROSITE" id="PS50237">
    <property type="entry name" value="HECT"/>
    <property type="match status" value="1"/>
</dbReference>
<feature type="region of interest" description="Disordered" evidence="7">
    <location>
        <begin position="539"/>
        <end position="584"/>
    </location>
</feature>
<dbReference type="EC" id="2.3.2.26" evidence="3"/>
<feature type="region of interest" description="Disordered" evidence="7">
    <location>
        <begin position="1279"/>
        <end position="1321"/>
    </location>
</feature>
<feature type="compositionally biased region" description="Acidic residues" evidence="7">
    <location>
        <begin position="1067"/>
        <end position="1086"/>
    </location>
</feature>
<dbReference type="PANTHER" id="PTHR45670">
    <property type="entry name" value="E3 UBIQUITIN-PROTEIN LIGASE TRIP12"/>
    <property type="match status" value="1"/>
</dbReference>
<dbReference type="Gene3D" id="3.30.2410.10">
    <property type="entry name" value="Hect, E3 ligase catalytic domain"/>
    <property type="match status" value="1"/>
</dbReference>
<feature type="compositionally biased region" description="Low complexity" evidence="7">
    <location>
        <begin position="1617"/>
        <end position="1633"/>
    </location>
</feature>
<feature type="compositionally biased region" description="Low complexity" evidence="7">
    <location>
        <begin position="372"/>
        <end position="389"/>
    </location>
</feature>
<feature type="domain" description="HECT" evidence="8">
    <location>
        <begin position="1653"/>
        <end position="1987"/>
    </location>
</feature>
<evidence type="ECO:0000256" key="2">
    <source>
        <dbReference type="ARBA" id="ARBA00006331"/>
    </source>
</evidence>
<dbReference type="InterPro" id="IPR045322">
    <property type="entry name" value="HECTD1/TRIP12-like"/>
</dbReference>
<dbReference type="GO" id="GO:0061630">
    <property type="term" value="F:ubiquitin protein ligase activity"/>
    <property type="evidence" value="ECO:0007669"/>
    <property type="project" value="UniProtKB-EC"/>
</dbReference>
<feature type="compositionally biased region" description="Gly residues" evidence="7">
    <location>
        <begin position="390"/>
        <end position="401"/>
    </location>
</feature>
<feature type="region of interest" description="Disordered" evidence="7">
    <location>
        <begin position="1560"/>
        <end position="1644"/>
    </location>
</feature>